<keyword evidence="11" id="KW-1185">Reference proteome</keyword>
<evidence type="ECO:0000256" key="2">
    <source>
        <dbReference type="ARBA" id="ARBA00011209"/>
    </source>
</evidence>
<dbReference type="PANTHER" id="PTHR30075:SF2">
    <property type="entry name" value="GLYCINE--TRNA LIGASE, CHLOROPLASTIC_MITOCHONDRIAL 2"/>
    <property type="match status" value="1"/>
</dbReference>
<keyword evidence="3 9" id="KW-0436">Ligase</keyword>
<protein>
    <recommendedName>
        <fullName evidence="9">Glycine--tRNA ligase alpha subunit</fullName>
        <ecNumber evidence="9">6.1.1.14</ecNumber>
    </recommendedName>
    <alternativeName>
        <fullName evidence="9">Glycyl-tRNA synthetase alpha subunit</fullName>
        <shortName evidence="9">GlyRS</shortName>
    </alternativeName>
</protein>
<comment type="subcellular location">
    <subcellularLocation>
        <location evidence="9">Cytoplasm</location>
    </subcellularLocation>
</comment>
<evidence type="ECO:0000256" key="1">
    <source>
        <dbReference type="ARBA" id="ARBA00008226"/>
    </source>
</evidence>
<dbReference type="RefSeq" id="WP_158349368.1">
    <property type="nucleotide sequence ID" value="NZ_CP032996.1"/>
</dbReference>
<organism evidence="10 11">
    <name type="scientific">Buchnera aphidicola</name>
    <name type="common">Therioaphis trifolii</name>
    <dbReference type="NCBI Taxonomy" id="1241884"/>
    <lineage>
        <taxon>Bacteria</taxon>
        <taxon>Pseudomonadati</taxon>
        <taxon>Pseudomonadota</taxon>
        <taxon>Gammaproteobacteria</taxon>
        <taxon>Enterobacterales</taxon>
        <taxon>Erwiniaceae</taxon>
        <taxon>Buchnera</taxon>
    </lineage>
</organism>
<keyword evidence="5 9" id="KW-0067">ATP-binding</keyword>
<dbReference type="InterPro" id="IPR002310">
    <property type="entry name" value="Gly-tRNA_ligase_asu"/>
</dbReference>
<dbReference type="GO" id="GO:0005524">
    <property type="term" value="F:ATP binding"/>
    <property type="evidence" value="ECO:0007669"/>
    <property type="project" value="UniProtKB-UniRule"/>
</dbReference>
<keyword evidence="4 9" id="KW-0547">Nucleotide-binding</keyword>
<dbReference type="OrthoDB" id="9802183at2"/>
<comment type="similarity">
    <text evidence="1 9">Belongs to the class-II aminoacyl-tRNA synthetase family.</text>
</comment>
<dbReference type="PANTHER" id="PTHR30075">
    <property type="entry name" value="GLYCYL-TRNA SYNTHETASE"/>
    <property type="match status" value="1"/>
</dbReference>
<comment type="catalytic activity">
    <reaction evidence="8 9">
        <text>tRNA(Gly) + glycine + ATP = glycyl-tRNA(Gly) + AMP + diphosphate</text>
        <dbReference type="Rhea" id="RHEA:16013"/>
        <dbReference type="Rhea" id="RHEA-COMP:9664"/>
        <dbReference type="Rhea" id="RHEA-COMP:9683"/>
        <dbReference type="ChEBI" id="CHEBI:30616"/>
        <dbReference type="ChEBI" id="CHEBI:33019"/>
        <dbReference type="ChEBI" id="CHEBI:57305"/>
        <dbReference type="ChEBI" id="CHEBI:78442"/>
        <dbReference type="ChEBI" id="CHEBI:78522"/>
        <dbReference type="ChEBI" id="CHEBI:456215"/>
        <dbReference type="EC" id="6.1.1.14"/>
    </reaction>
</comment>
<dbReference type="NCBIfam" id="TIGR00388">
    <property type="entry name" value="glyQ"/>
    <property type="match status" value="1"/>
</dbReference>
<evidence type="ECO:0000256" key="4">
    <source>
        <dbReference type="ARBA" id="ARBA00022741"/>
    </source>
</evidence>
<evidence type="ECO:0000256" key="3">
    <source>
        <dbReference type="ARBA" id="ARBA00022598"/>
    </source>
</evidence>
<dbReference type="Gene3D" id="1.20.58.180">
    <property type="entry name" value="Class II aaRS and biotin synthetases, domain 2"/>
    <property type="match status" value="1"/>
</dbReference>
<evidence type="ECO:0000313" key="11">
    <source>
        <dbReference type="Proteomes" id="UP000298603"/>
    </source>
</evidence>
<gene>
    <name evidence="9" type="primary">glyQ</name>
    <name evidence="10" type="ORF">D9V81_00505</name>
</gene>
<dbReference type="GO" id="GO:0004820">
    <property type="term" value="F:glycine-tRNA ligase activity"/>
    <property type="evidence" value="ECO:0007669"/>
    <property type="project" value="UniProtKB-UniRule"/>
</dbReference>
<dbReference type="AlphaFoldDB" id="A0A4D6YDJ3"/>
<reference evidence="10 11" key="1">
    <citation type="submission" date="2018-10" db="EMBL/GenBank/DDBJ databases">
        <title>Comparative functional genomics of the obligate endosymbiont Buchnera aphidicola.</title>
        <authorList>
            <person name="Chong R.A."/>
        </authorList>
    </citation>
    <scope>NUCLEOTIDE SEQUENCE [LARGE SCALE GENOMIC DNA]</scope>
    <source>
        <strain evidence="10 11">Tma</strain>
    </source>
</reference>
<dbReference type="EMBL" id="CP032996">
    <property type="protein sequence ID" value="QCI27102.1"/>
    <property type="molecule type" value="Genomic_DNA"/>
</dbReference>
<evidence type="ECO:0000256" key="8">
    <source>
        <dbReference type="ARBA" id="ARBA00047937"/>
    </source>
</evidence>
<dbReference type="NCBIfam" id="NF006827">
    <property type="entry name" value="PRK09348.1"/>
    <property type="match status" value="1"/>
</dbReference>
<dbReference type="FunFam" id="3.30.930.10:FF:000006">
    <property type="entry name" value="Glycine--tRNA ligase alpha subunit"/>
    <property type="match status" value="1"/>
</dbReference>
<keyword evidence="9" id="KW-0963">Cytoplasm</keyword>
<dbReference type="InterPro" id="IPR006194">
    <property type="entry name" value="Gly-tRNA-synth_heterodimer"/>
</dbReference>
<dbReference type="EC" id="6.1.1.14" evidence="9"/>
<dbReference type="Proteomes" id="UP000298603">
    <property type="component" value="Chromosome"/>
</dbReference>
<evidence type="ECO:0000256" key="5">
    <source>
        <dbReference type="ARBA" id="ARBA00022840"/>
    </source>
</evidence>
<dbReference type="PRINTS" id="PR01044">
    <property type="entry name" value="TRNASYNTHGA"/>
</dbReference>
<dbReference type="Pfam" id="PF02091">
    <property type="entry name" value="tRNA-synt_2e"/>
    <property type="match status" value="1"/>
</dbReference>
<evidence type="ECO:0000313" key="10">
    <source>
        <dbReference type="EMBL" id="QCI27102.1"/>
    </source>
</evidence>
<evidence type="ECO:0000256" key="9">
    <source>
        <dbReference type="HAMAP-Rule" id="MF_00254"/>
    </source>
</evidence>
<dbReference type="GO" id="GO:0006426">
    <property type="term" value="P:glycyl-tRNA aminoacylation"/>
    <property type="evidence" value="ECO:0007669"/>
    <property type="project" value="UniProtKB-UniRule"/>
</dbReference>
<keyword evidence="6 9" id="KW-0648">Protein biosynthesis</keyword>
<dbReference type="Gene3D" id="3.30.930.10">
    <property type="entry name" value="Bira Bifunctional Protein, Domain 2"/>
    <property type="match status" value="1"/>
</dbReference>
<name>A0A4D6YDJ3_9GAMM</name>
<keyword evidence="7 9" id="KW-0030">Aminoacyl-tRNA synthetase</keyword>
<dbReference type="GO" id="GO:0005829">
    <property type="term" value="C:cytosol"/>
    <property type="evidence" value="ECO:0007669"/>
    <property type="project" value="TreeGrafter"/>
</dbReference>
<proteinExistence type="inferred from homology"/>
<comment type="subunit">
    <text evidence="2 9">Tetramer of two alpha and two beta subunits.</text>
</comment>
<dbReference type="HAMAP" id="MF_00254">
    <property type="entry name" value="Gly_tRNA_synth_alpha"/>
    <property type="match status" value="1"/>
</dbReference>
<evidence type="ECO:0000256" key="7">
    <source>
        <dbReference type="ARBA" id="ARBA00023146"/>
    </source>
</evidence>
<evidence type="ECO:0000256" key="6">
    <source>
        <dbReference type="ARBA" id="ARBA00022917"/>
    </source>
</evidence>
<dbReference type="SUPFAM" id="SSF55681">
    <property type="entry name" value="Class II aaRS and biotin synthetases"/>
    <property type="match status" value="1"/>
</dbReference>
<accession>A0A4D6YDJ3</accession>
<dbReference type="InterPro" id="IPR045864">
    <property type="entry name" value="aa-tRNA-synth_II/BPL/LPL"/>
</dbReference>
<dbReference type="PROSITE" id="PS50861">
    <property type="entry name" value="AA_TRNA_LIGASE_II_GLYAB"/>
    <property type="match status" value="1"/>
</dbReference>
<sequence>MKIENILTCCDLIEKLKKFWSKYGCIIIQPIDIPVGAGTFHQCTFFRSIDPKPLRMAYLQHSRRPTDGRYGNNPNRLQQYYQFQVIMKPAPHNIQKIYLKSLNEININIQLNDIRFIEDDWENPTLGAWGIGWEVWLNGIEITQFTYFQKMGSLKCNPISVEITYGLERIAMNIQNKNNIYDIIWDKNKKFTIYYKDLFQNNEIQQSLYNFQNSNIEILKILFNQHLFEAKRLISLKNPLIIPSYEHILYATHNFNLLDSRQIISSTERQKYILNIRSIITKIAKKYYQNEKNTLL</sequence>